<accession>A0A1B9E5L7</accession>
<comment type="caution">
    <text evidence="1">The sequence shown here is derived from an EMBL/GenBank/DDBJ whole genome shotgun (WGS) entry which is preliminary data.</text>
</comment>
<keyword evidence="2" id="KW-1185">Reference proteome</keyword>
<proteinExistence type="predicted"/>
<gene>
    <name evidence="1" type="ORF">LPBF_04275</name>
</gene>
<dbReference type="Proteomes" id="UP000093510">
    <property type="component" value="Unassembled WGS sequence"/>
</dbReference>
<dbReference type="AlphaFoldDB" id="A0A1B9E5L7"/>
<protein>
    <submittedName>
        <fullName evidence="1">Uncharacterized protein</fullName>
    </submittedName>
</protein>
<sequence>MDPTKKDNSTACVLEEISKKCLTIAIYRLLTYIAGLGFWPESKGCIIPGLGDAAALAYGGKL</sequence>
<reference evidence="1 2" key="1">
    <citation type="submission" date="2016-03" db="EMBL/GenBank/DDBJ databases">
        <authorList>
            <person name="Ploux O."/>
        </authorList>
    </citation>
    <scope>NUCLEOTIDE SEQUENCE [LARGE SCALE GENOMIC DNA]</scope>
    <source>
        <strain evidence="1 2">LPB0076</strain>
    </source>
</reference>
<evidence type="ECO:0000313" key="1">
    <source>
        <dbReference type="EMBL" id="OCB77223.1"/>
    </source>
</evidence>
<evidence type="ECO:0000313" key="2">
    <source>
        <dbReference type="Proteomes" id="UP000093510"/>
    </source>
</evidence>
<dbReference type="EMBL" id="LVEP01000017">
    <property type="protein sequence ID" value="OCB77223.1"/>
    <property type="molecule type" value="Genomic_DNA"/>
</dbReference>
<organism evidence="1 2">
    <name type="scientific">Flavobacterium crassostreae</name>
    <dbReference type="NCBI Taxonomy" id="1763534"/>
    <lineage>
        <taxon>Bacteria</taxon>
        <taxon>Pseudomonadati</taxon>
        <taxon>Bacteroidota</taxon>
        <taxon>Flavobacteriia</taxon>
        <taxon>Flavobacteriales</taxon>
        <taxon>Flavobacteriaceae</taxon>
        <taxon>Flavobacterium</taxon>
    </lineage>
</organism>
<name>A0A1B9E5L7_9FLAO</name>